<dbReference type="Pfam" id="PF00153">
    <property type="entry name" value="Mito_carr"/>
    <property type="match status" value="3"/>
</dbReference>
<dbReference type="InterPro" id="IPR018108">
    <property type="entry name" value="MCP_transmembrane"/>
</dbReference>
<dbReference type="PANTHER" id="PTHR45624">
    <property type="entry name" value="MITOCHONDRIAL BASIC AMINO ACIDS TRANSPORTER-RELATED"/>
    <property type="match status" value="1"/>
</dbReference>
<dbReference type="GO" id="GO:0031966">
    <property type="term" value="C:mitochondrial membrane"/>
    <property type="evidence" value="ECO:0007669"/>
    <property type="project" value="UniProtKB-SubCell"/>
</dbReference>
<comment type="similarity">
    <text evidence="2 10">Belongs to the mitochondrial carrier (TC 2.A.29) family.</text>
</comment>
<dbReference type="GO" id="GO:0022857">
    <property type="term" value="F:transmembrane transporter activity"/>
    <property type="evidence" value="ECO:0007669"/>
    <property type="project" value="TreeGrafter"/>
</dbReference>
<evidence type="ECO:0000256" key="4">
    <source>
        <dbReference type="ARBA" id="ARBA00022692"/>
    </source>
</evidence>
<keyword evidence="6" id="KW-1133">Transmembrane helix</keyword>
<feature type="repeat" description="Solcar" evidence="9">
    <location>
        <begin position="155"/>
        <end position="238"/>
    </location>
</feature>
<keyword evidence="12" id="KW-1185">Reference proteome</keyword>
<evidence type="ECO:0000256" key="10">
    <source>
        <dbReference type="RuleBase" id="RU000488"/>
    </source>
</evidence>
<evidence type="ECO:0000313" key="11">
    <source>
        <dbReference type="EMBL" id="CAI2377809.1"/>
    </source>
</evidence>
<dbReference type="AlphaFoldDB" id="A0AAD2D1U8"/>
<name>A0AAD2D1U8_EUPCR</name>
<evidence type="ECO:0000256" key="8">
    <source>
        <dbReference type="ARBA" id="ARBA00023136"/>
    </source>
</evidence>
<reference evidence="11" key="1">
    <citation type="submission" date="2023-07" db="EMBL/GenBank/DDBJ databases">
        <authorList>
            <consortium name="AG Swart"/>
            <person name="Singh M."/>
            <person name="Singh A."/>
            <person name="Seah K."/>
            <person name="Emmerich C."/>
        </authorList>
    </citation>
    <scope>NUCLEOTIDE SEQUENCE</scope>
    <source>
        <strain evidence="11">DP1</strain>
    </source>
</reference>
<evidence type="ECO:0000256" key="5">
    <source>
        <dbReference type="ARBA" id="ARBA00022737"/>
    </source>
</evidence>
<dbReference type="PANTHER" id="PTHR45624:SF10">
    <property type="entry name" value="SLC (SOLUTE CARRIER) HOMOLOG"/>
    <property type="match status" value="1"/>
</dbReference>
<evidence type="ECO:0000256" key="9">
    <source>
        <dbReference type="PROSITE-ProRule" id="PRU00282"/>
    </source>
</evidence>
<keyword evidence="7" id="KW-0496">Mitochondrion</keyword>
<keyword evidence="5" id="KW-0677">Repeat</keyword>
<gene>
    <name evidence="11" type="ORF">ECRASSUSDP1_LOCUS19199</name>
</gene>
<evidence type="ECO:0000256" key="2">
    <source>
        <dbReference type="ARBA" id="ARBA00006375"/>
    </source>
</evidence>
<evidence type="ECO:0000256" key="7">
    <source>
        <dbReference type="ARBA" id="ARBA00023128"/>
    </source>
</evidence>
<sequence>MQVTDGENCKGSLAMFKKIAIKEGITGLYTGALSPVLGNAPVNAVLFASNDIAARVMKNIDLSEETKIFCGGCFGGLMCCFVNCPIELLKIKIKATQENPSLIKIIRAEGFNGLFSAFVPILCRDVPTYGIYFFTYNYLTKKLCENQDPDRKTPRNVIGKMVAEGLSGQITWTTSFPSDVIKSYIQYHPGHRGILRTARYIYHKYGAGKFYRGLAPCLIRAFPVNAIVFITDEETVNILNSYL</sequence>
<keyword evidence="8 9" id="KW-0472">Membrane</keyword>
<dbReference type="InterPro" id="IPR050567">
    <property type="entry name" value="Mitochondrial_Carrier"/>
</dbReference>
<dbReference type="SUPFAM" id="SSF103506">
    <property type="entry name" value="Mitochondrial carrier"/>
    <property type="match status" value="1"/>
</dbReference>
<evidence type="ECO:0000256" key="1">
    <source>
        <dbReference type="ARBA" id="ARBA00004225"/>
    </source>
</evidence>
<feature type="repeat" description="Solcar" evidence="9">
    <location>
        <begin position="63"/>
        <end position="142"/>
    </location>
</feature>
<dbReference type="Gene3D" id="1.50.40.10">
    <property type="entry name" value="Mitochondrial carrier domain"/>
    <property type="match status" value="1"/>
</dbReference>
<dbReference type="Proteomes" id="UP001295684">
    <property type="component" value="Unassembled WGS sequence"/>
</dbReference>
<dbReference type="PROSITE" id="PS50920">
    <property type="entry name" value="SOLCAR"/>
    <property type="match status" value="3"/>
</dbReference>
<evidence type="ECO:0000256" key="6">
    <source>
        <dbReference type="ARBA" id="ARBA00022989"/>
    </source>
</evidence>
<accession>A0AAD2D1U8</accession>
<evidence type="ECO:0000313" key="12">
    <source>
        <dbReference type="Proteomes" id="UP001295684"/>
    </source>
</evidence>
<evidence type="ECO:0008006" key="13">
    <source>
        <dbReference type="Google" id="ProtNLM"/>
    </source>
</evidence>
<proteinExistence type="inferred from homology"/>
<keyword evidence="4 9" id="KW-0812">Transmembrane</keyword>
<keyword evidence="3 10" id="KW-0813">Transport</keyword>
<feature type="repeat" description="Solcar" evidence="9">
    <location>
        <begin position="1"/>
        <end position="56"/>
    </location>
</feature>
<comment type="subcellular location">
    <subcellularLocation>
        <location evidence="1">Mitochondrion membrane</location>
        <topology evidence="1">Multi-pass membrane protein</topology>
    </subcellularLocation>
</comment>
<dbReference type="InterPro" id="IPR023395">
    <property type="entry name" value="MCP_dom_sf"/>
</dbReference>
<organism evidence="11 12">
    <name type="scientific">Euplotes crassus</name>
    <dbReference type="NCBI Taxonomy" id="5936"/>
    <lineage>
        <taxon>Eukaryota</taxon>
        <taxon>Sar</taxon>
        <taxon>Alveolata</taxon>
        <taxon>Ciliophora</taxon>
        <taxon>Intramacronucleata</taxon>
        <taxon>Spirotrichea</taxon>
        <taxon>Hypotrichia</taxon>
        <taxon>Euplotida</taxon>
        <taxon>Euplotidae</taxon>
        <taxon>Moneuplotes</taxon>
    </lineage>
</organism>
<dbReference type="EMBL" id="CAMPGE010019477">
    <property type="protein sequence ID" value="CAI2377809.1"/>
    <property type="molecule type" value="Genomic_DNA"/>
</dbReference>
<evidence type="ECO:0000256" key="3">
    <source>
        <dbReference type="ARBA" id="ARBA00022448"/>
    </source>
</evidence>
<protein>
    <recommendedName>
        <fullName evidence="13">Mitochondrial carrier protein</fullName>
    </recommendedName>
</protein>
<comment type="caution">
    <text evidence="11">The sequence shown here is derived from an EMBL/GenBank/DDBJ whole genome shotgun (WGS) entry which is preliminary data.</text>
</comment>